<evidence type="ECO:0000259" key="19">
    <source>
        <dbReference type="Pfam" id="PF07479"/>
    </source>
</evidence>
<dbReference type="GO" id="GO:0005829">
    <property type="term" value="C:cytosol"/>
    <property type="evidence" value="ECO:0007669"/>
    <property type="project" value="TreeGrafter"/>
</dbReference>
<dbReference type="Pfam" id="PF07479">
    <property type="entry name" value="NAD_Gly3P_dh_C"/>
    <property type="match status" value="1"/>
</dbReference>
<dbReference type="InterPro" id="IPR011128">
    <property type="entry name" value="G3P_DH_NAD-dep_N"/>
</dbReference>
<evidence type="ECO:0000313" key="21">
    <source>
        <dbReference type="Proteomes" id="UP000264006"/>
    </source>
</evidence>
<dbReference type="NCBIfam" id="NF000940">
    <property type="entry name" value="PRK00094.1-2"/>
    <property type="match status" value="1"/>
</dbReference>
<comment type="catalytic activity">
    <reaction evidence="9">
        <text>sn-glycerol 3-phosphate + NADP(+) = dihydroxyacetone phosphate + NADPH + H(+)</text>
        <dbReference type="Rhea" id="RHEA:11096"/>
        <dbReference type="ChEBI" id="CHEBI:15378"/>
        <dbReference type="ChEBI" id="CHEBI:57597"/>
        <dbReference type="ChEBI" id="CHEBI:57642"/>
        <dbReference type="ChEBI" id="CHEBI:57783"/>
        <dbReference type="ChEBI" id="CHEBI:58349"/>
        <dbReference type="EC" id="1.1.1.94"/>
    </reaction>
    <physiologicalReaction direction="right-to-left" evidence="9">
        <dbReference type="Rhea" id="RHEA:11098"/>
    </physiologicalReaction>
</comment>
<evidence type="ECO:0000256" key="9">
    <source>
        <dbReference type="ARBA" id="ARBA00052716"/>
    </source>
</evidence>
<dbReference type="PRINTS" id="PR00077">
    <property type="entry name" value="GPDHDRGNASE"/>
</dbReference>
<feature type="binding site" evidence="13">
    <location>
        <position position="282"/>
    </location>
    <ligand>
        <name>NADPH</name>
        <dbReference type="ChEBI" id="CHEBI:57783"/>
    </ligand>
</feature>
<dbReference type="Pfam" id="PF01210">
    <property type="entry name" value="NAD_Gly3P_dh_N"/>
    <property type="match status" value="1"/>
</dbReference>
<gene>
    <name evidence="13" type="primary">gpsA</name>
    <name evidence="20" type="ORF">DVS28_a3471</name>
</gene>
<feature type="binding site" evidence="13">
    <location>
        <position position="255"/>
    </location>
    <ligand>
        <name>sn-glycerol 3-phosphate</name>
        <dbReference type="ChEBI" id="CHEBI:57597"/>
    </ligand>
</feature>
<dbReference type="FunFam" id="3.40.50.720:FF:000019">
    <property type="entry name" value="Glycerol-3-phosphate dehydrogenase [NAD(P)+]"/>
    <property type="match status" value="1"/>
</dbReference>
<evidence type="ECO:0000256" key="14">
    <source>
        <dbReference type="PIRSR" id="PIRSR000114-1"/>
    </source>
</evidence>
<evidence type="ECO:0000256" key="5">
    <source>
        <dbReference type="ARBA" id="ARBA00023027"/>
    </source>
</evidence>
<dbReference type="EC" id="1.1.1.94" evidence="10 13"/>
<evidence type="ECO:0000256" key="16">
    <source>
        <dbReference type="PIRSR" id="PIRSR000114-3"/>
    </source>
</evidence>
<feature type="binding site" evidence="13">
    <location>
        <position position="141"/>
    </location>
    <ligand>
        <name>NADPH</name>
        <dbReference type="ChEBI" id="CHEBI:57783"/>
    </ligand>
</feature>
<evidence type="ECO:0000256" key="7">
    <source>
        <dbReference type="ARBA" id="ARBA00023209"/>
    </source>
</evidence>
<evidence type="ECO:0000256" key="6">
    <source>
        <dbReference type="ARBA" id="ARBA00023098"/>
    </source>
</evidence>
<evidence type="ECO:0000256" key="2">
    <source>
        <dbReference type="ARBA" id="ARBA00022516"/>
    </source>
</evidence>
<feature type="binding site" evidence="13">
    <location>
        <position position="256"/>
    </location>
    <ligand>
        <name>sn-glycerol 3-phosphate</name>
        <dbReference type="ChEBI" id="CHEBI:57597"/>
    </ligand>
</feature>
<dbReference type="EMBL" id="CP031165">
    <property type="protein sequence ID" value="AXV08146.1"/>
    <property type="molecule type" value="Genomic_DNA"/>
</dbReference>
<comment type="similarity">
    <text evidence="1 13 17">Belongs to the NAD-dependent glycerol-3-phosphate dehydrogenase family.</text>
</comment>
<evidence type="ECO:0000256" key="1">
    <source>
        <dbReference type="ARBA" id="ARBA00011009"/>
    </source>
</evidence>
<feature type="binding site" evidence="13">
    <location>
        <position position="256"/>
    </location>
    <ligand>
        <name>NADPH</name>
        <dbReference type="ChEBI" id="CHEBI:57783"/>
    </ligand>
</feature>
<keyword evidence="2 13" id="KW-0444">Lipid biosynthesis</keyword>
<dbReference type="PANTHER" id="PTHR11728">
    <property type="entry name" value="GLYCEROL-3-PHOSPHATE DEHYDROGENASE"/>
    <property type="match status" value="1"/>
</dbReference>
<dbReference type="InterPro" id="IPR013328">
    <property type="entry name" value="6PGD_dom2"/>
</dbReference>
<evidence type="ECO:0000256" key="11">
    <source>
        <dbReference type="ARBA" id="ARBA00069372"/>
    </source>
</evidence>
<keyword evidence="13" id="KW-0963">Cytoplasm</keyword>
<feature type="binding site" evidence="13">
    <location>
        <position position="34"/>
    </location>
    <ligand>
        <name>NADPH</name>
        <dbReference type="ChEBI" id="CHEBI:57783"/>
    </ligand>
</feature>
<comment type="subcellular location">
    <subcellularLocation>
        <location evidence="13">Cytoplasm</location>
    </subcellularLocation>
</comment>
<keyword evidence="8 13" id="KW-1208">Phospholipid metabolism</keyword>
<dbReference type="InterPro" id="IPR036291">
    <property type="entry name" value="NAD(P)-bd_dom_sf"/>
</dbReference>
<evidence type="ECO:0000256" key="12">
    <source>
        <dbReference type="ARBA" id="ARBA00080511"/>
    </source>
</evidence>
<evidence type="ECO:0000256" key="13">
    <source>
        <dbReference type="HAMAP-Rule" id="MF_00394"/>
    </source>
</evidence>
<feature type="domain" description="Glycerol-3-phosphate dehydrogenase NAD-dependent C-terminal" evidence="19">
    <location>
        <begin position="181"/>
        <end position="320"/>
    </location>
</feature>
<evidence type="ECO:0000256" key="8">
    <source>
        <dbReference type="ARBA" id="ARBA00023264"/>
    </source>
</evidence>
<comment type="function">
    <text evidence="13">Catalyzes the reduction of the glycolytic intermediate dihydroxyacetone phosphate (DHAP) to sn-glycerol 3-phosphate (G3P), the key precursor for phospholipid synthesis.</text>
</comment>
<feature type="binding site" evidence="13">
    <location>
        <position position="280"/>
    </location>
    <ligand>
        <name>NADPH</name>
        <dbReference type="ChEBI" id="CHEBI:57783"/>
    </ligand>
</feature>
<dbReference type="HAMAP" id="MF_00394">
    <property type="entry name" value="NAD_Glyc3P_dehydrog"/>
    <property type="match status" value="1"/>
</dbReference>
<dbReference type="InterPro" id="IPR008927">
    <property type="entry name" value="6-PGluconate_DH-like_C_sf"/>
</dbReference>
<feature type="binding site" evidence="15">
    <location>
        <begin position="256"/>
        <end position="257"/>
    </location>
    <ligand>
        <name>substrate</name>
    </ligand>
</feature>
<evidence type="ECO:0000256" key="15">
    <source>
        <dbReference type="PIRSR" id="PIRSR000114-2"/>
    </source>
</evidence>
<dbReference type="PANTHER" id="PTHR11728:SF1">
    <property type="entry name" value="GLYCEROL-3-PHOSPHATE DEHYDROGENASE [NAD(+)] 2, CHLOROPLASTIC"/>
    <property type="match status" value="1"/>
</dbReference>
<dbReference type="NCBIfam" id="NF000942">
    <property type="entry name" value="PRK00094.1-4"/>
    <property type="match status" value="1"/>
</dbReference>
<dbReference type="GO" id="GO:0141152">
    <property type="term" value="F:glycerol-3-phosphate dehydrogenase (NAD+) activity"/>
    <property type="evidence" value="ECO:0007669"/>
    <property type="project" value="RHEA"/>
</dbReference>
<dbReference type="PROSITE" id="PS00957">
    <property type="entry name" value="NAD_G3PDH"/>
    <property type="match status" value="1"/>
</dbReference>
<evidence type="ECO:0000313" key="20">
    <source>
        <dbReference type="EMBL" id="AXV08146.1"/>
    </source>
</evidence>
<evidence type="ECO:0000256" key="3">
    <source>
        <dbReference type="ARBA" id="ARBA00022857"/>
    </source>
</evidence>
<dbReference type="GO" id="GO:0046168">
    <property type="term" value="P:glycerol-3-phosphate catabolic process"/>
    <property type="evidence" value="ECO:0007669"/>
    <property type="project" value="InterPro"/>
</dbReference>
<feature type="active site" description="Proton acceptor" evidence="13 14">
    <location>
        <position position="192"/>
    </location>
</feature>
<feature type="binding site" evidence="13">
    <location>
        <position position="257"/>
    </location>
    <ligand>
        <name>sn-glycerol 3-phosphate</name>
        <dbReference type="ChEBI" id="CHEBI:57597"/>
    </ligand>
</feature>
<dbReference type="Proteomes" id="UP000264006">
    <property type="component" value="Chromosome"/>
</dbReference>
<feature type="binding site" evidence="13">
    <location>
        <position position="33"/>
    </location>
    <ligand>
        <name>NADPH</name>
        <dbReference type="ChEBI" id="CHEBI:57783"/>
    </ligand>
</feature>
<dbReference type="GO" id="GO:0008654">
    <property type="term" value="P:phospholipid biosynthetic process"/>
    <property type="evidence" value="ECO:0007669"/>
    <property type="project" value="UniProtKB-KW"/>
</dbReference>
<feature type="binding site" evidence="15">
    <location>
        <position position="107"/>
    </location>
    <ligand>
        <name>substrate</name>
    </ligand>
</feature>
<dbReference type="AlphaFoldDB" id="A0A346Y0Z9"/>
<comment type="pathway">
    <text evidence="13">Membrane lipid metabolism; glycerophospholipid metabolism.</text>
</comment>
<keyword evidence="3 13" id="KW-0521">NADP</keyword>
<dbReference type="PIRSF" id="PIRSF000114">
    <property type="entry name" value="Glycerol-3-P_dh"/>
    <property type="match status" value="1"/>
</dbReference>
<feature type="binding site" evidence="13">
    <location>
        <position position="245"/>
    </location>
    <ligand>
        <name>sn-glycerol 3-phosphate</name>
        <dbReference type="ChEBI" id="CHEBI:57597"/>
    </ligand>
</feature>
<comment type="catalytic activity">
    <reaction evidence="13">
        <text>sn-glycerol 3-phosphate + NAD(+) = dihydroxyacetone phosphate + NADH + H(+)</text>
        <dbReference type="Rhea" id="RHEA:11092"/>
        <dbReference type="ChEBI" id="CHEBI:15378"/>
        <dbReference type="ChEBI" id="CHEBI:57540"/>
        <dbReference type="ChEBI" id="CHEBI:57597"/>
        <dbReference type="ChEBI" id="CHEBI:57642"/>
        <dbReference type="ChEBI" id="CHEBI:57945"/>
        <dbReference type="EC" id="1.1.1.94"/>
    </reaction>
</comment>
<dbReference type="FunFam" id="1.10.1040.10:FF:000001">
    <property type="entry name" value="Glycerol-3-phosphate dehydrogenase [NAD(P)+]"/>
    <property type="match status" value="1"/>
</dbReference>
<dbReference type="Gene3D" id="3.40.50.720">
    <property type="entry name" value="NAD(P)-binding Rossmann-like Domain"/>
    <property type="match status" value="1"/>
</dbReference>
<dbReference type="InterPro" id="IPR006168">
    <property type="entry name" value="G3P_DH_NAD-dep"/>
</dbReference>
<keyword evidence="6 13" id="KW-0443">Lipid metabolism</keyword>
<protein>
    <recommendedName>
        <fullName evidence="11 13">Glycerol-3-phosphate dehydrogenase [NAD(P)+]</fullName>
        <ecNumber evidence="10 13">1.1.1.94</ecNumber>
    </recommendedName>
    <alternativeName>
        <fullName evidence="13">NAD(P)(+)-dependent glycerol-3-phosphate dehydrogenase</fullName>
    </alternativeName>
    <alternativeName>
        <fullName evidence="12 13">NAD(P)H-dependent dihydroxyacetone-phosphate reductase</fullName>
    </alternativeName>
</protein>
<evidence type="ECO:0000256" key="4">
    <source>
        <dbReference type="ARBA" id="ARBA00023002"/>
    </source>
</evidence>
<keyword evidence="5 13" id="KW-0520">NAD</keyword>
<feature type="binding site" evidence="13">
    <location>
        <position position="137"/>
    </location>
    <ligand>
        <name>sn-glycerol 3-phosphate</name>
        <dbReference type="ChEBI" id="CHEBI:57597"/>
    </ligand>
</feature>
<dbReference type="RefSeq" id="WP_216826107.1">
    <property type="nucleotide sequence ID" value="NZ_CP031165.1"/>
</dbReference>
<keyword evidence="4 13" id="KW-0560">Oxidoreductase</keyword>
<dbReference type="SUPFAM" id="SSF48179">
    <property type="entry name" value="6-phosphogluconate dehydrogenase C-terminal domain-like"/>
    <property type="match status" value="1"/>
</dbReference>
<accession>A0A346Y0Z9</accession>
<feature type="binding site" evidence="13">
    <location>
        <position position="50"/>
    </location>
    <ligand>
        <name>NADPH</name>
        <dbReference type="ChEBI" id="CHEBI:57783"/>
    </ligand>
</feature>
<dbReference type="GO" id="GO:0046167">
    <property type="term" value="P:glycerol-3-phosphate biosynthetic process"/>
    <property type="evidence" value="ECO:0007669"/>
    <property type="project" value="UniProtKB-UniRule"/>
</dbReference>
<feature type="binding site" evidence="16">
    <location>
        <begin position="9"/>
        <end position="14"/>
    </location>
    <ligand>
        <name>NAD(+)</name>
        <dbReference type="ChEBI" id="CHEBI:57540"/>
    </ligand>
</feature>
<reference evidence="20 21" key="1">
    <citation type="submission" date="2018-09" db="EMBL/GenBank/DDBJ databases">
        <title>Complete genome sequence of Euzebya sp. DY32-46 isolated from seawater of Pacific Ocean.</title>
        <authorList>
            <person name="Xu L."/>
            <person name="Wu Y.-H."/>
            <person name="Xu X.-W."/>
        </authorList>
    </citation>
    <scope>NUCLEOTIDE SEQUENCE [LARGE SCALE GENOMIC DNA]</scope>
    <source>
        <strain evidence="20 21">DY32-46</strain>
    </source>
</reference>
<dbReference type="KEGG" id="euz:DVS28_a3471"/>
<keyword evidence="7 13" id="KW-0594">Phospholipid biosynthesis</keyword>
<feature type="binding site" evidence="13">
    <location>
        <position position="13"/>
    </location>
    <ligand>
        <name>NADPH</name>
        <dbReference type="ChEBI" id="CHEBI:57783"/>
    </ligand>
</feature>
<feature type="binding site" evidence="13">
    <location>
        <position position="107"/>
    </location>
    <ligand>
        <name>sn-glycerol 3-phosphate</name>
        <dbReference type="ChEBI" id="CHEBI:57597"/>
    </ligand>
</feature>
<evidence type="ECO:0000259" key="18">
    <source>
        <dbReference type="Pfam" id="PF01210"/>
    </source>
</evidence>
<keyword evidence="21" id="KW-1185">Reference proteome</keyword>
<evidence type="ECO:0000256" key="17">
    <source>
        <dbReference type="RuleBase" id="RU000437"/>
    </source>
</evidence>
<dbReference type="GO" id="GO:0006650">
    <property type="term" value="P:glycerophospholipid metabolic process"/>
    <property type="evidence" value="ECO:0007669"/>
    <property type="project" value="UniProtKB-UniRule"/>
</dbReference>
<feature type="binding site" evidence="16">
    <location>
        <position position="256"/>
    </location>
    <ligand>
        <name>NAD(+)</name>
        <dbReference type="ChEBI" id="CHEBI:57540"/>
    </ligand>
</feature>
<dbReference type="GO" id="GO:0005975">
    <property type="term" value="P:carbohydrate metabolic process"/>
    <property type="evidence" value="ECO:0007669"/>
    <property type="project" value="InterPro"/>
</dbReference>
<name>A0A346Y0Z9_9ACTN</name>
<organism evidence="20 21">
    <name type="scientific">Euzebya pacifica</name>
    <dbReference type="NCBI Taxonomy" id="1608957"/>
    <lineage>
        <taxon>Bacteria</taxon>
        <taxon>Bacillati</taxon>
        <taxon>Actinomycetota</taxon>
        <taxon>Nitriliruptoria</taxon>
        <taxon>Euzebyales</taxon>
    </lineage>
</organism>
<dbReference type="UniPathway" id="UPA00940"/>
<dbReference type="SUPFAM" id="SSF51735">
    <property type="entry name" value="NAD(P)-binding Rossmann-fold domains"/>
    <property type="match status" value="1"/>
</dbReference>
<proteinExistence type="inferred from homology"/>
<dbReference type="Gene3D" id="1.10.1040.10">
    <property type="entry name" value="N-(1-d-carboxylethyl)-l-norvaline Dehydrogenase, domain 2"/>
    <property type="match status" value="1"/>
</dbReference>
<feature type="binding site" evidence="13">
    <location>
        <position position="107"/>
    </location>
    <ligand>
        <name>NADPH</name>
        <dbReference type="ChEBI" id="CHEBI:57783"/>
    </ligand>
</feature>
<feature type="binding site" evidence="13">
    <location>
        <position position="192"/>
    </location>
    <ligand>
        <name>sn-glycerol 3-phosphate</name>
        <dbReference type="ChEBI" id="CHEBI:57597"/>
    </ligand>
</feature>
<dbReference type="GO" id="GO:0051287">
    <property type="term" value="F:NAD binding"/>
    <property type="evidence" value="ECO:0007669"/>
    <property type="project" value="InterPro"/>
</dbReference>
<comment type="caution">
    <text evidence="13">Lacks conserved residue(s) required for the propagation of feature annotation.</text>
</comment>
<feature type="binding site" evidence="16">
    <location>
        <position position="141"/>
    </location>
    <ligand>
        <name>NAD(+)</name>
        <dbReference type="ChEBI" id="CHEBI:57540"/>
    </ligand>
</feature>
<dbReference type="InterPro" id="IPR006109">
    <property type="entry name" value="G3P_DH_NAD-dep_C"/>
</dbReference>
<feature type="domain" description="Glycerol-3-phosphate dehydrogenase NAD-dependent N-terminal" evidence="18">
    <location>
        <begin position="5"/>
        <end position="161"/>
    </location>
</feature>
<dbReference type="GO" id="GO:0141153">
    <property type="term" value="F:glycerol-3-phosphate dehydrogenase (NADP+) activity"/>
    <property type="evidence" value="ECO:0007669"/>
    <property type="project" value="RHEA"/>
</dbReference>
<feature type="binding site" evidence="13">
    <location>
        <position position="12"/>
    </location>
    <ligand>
        <name>NADPH</name>
        <dbReference type="ChEBI" id="CHEBI:57783"/>
    </ligand>
</feature>
<sequence>MTTTVAVMGAGSWGTAFGSICADTGADVRLWARRPEVADTINAGLGNPEYLPDIGLNEALRATADPDEALSGADIVVLAVPSHALVESLAAWHALVPRDAVAVSLVKGIALDTGRWASEVIRDAWDLPDGRAVVASGPNLARECAQRFPSGTVVAGPDEAVCARVQAICHTPWFRVYTNPDRTGVEVGGAVKNAIALAAGMADGMGYGENTKAMLLTRGLAEMTRLGLALGGRAMTFAGLAGMGDLVATCTSSQSRNRHVGEQLGRGRPLQVIIDEMNMVAEGVKSSPAIAGIARDHDVEMPIVEHVVRVLHDGLDPQDMAVALMGRSPKSEFHGMEEARG</sequence>
<keyword evidence="13" id="KW-0547">Nucleotide-binding</keyword>
<evidence type="ECO:0000256" key="10">
    <source>
        <dbReference type="ARBA" id="ARBA00066687"/>
    </source>
</evidence>